<dbReference type="Pfam" id="PF00190">
    <property type="entry name" value="Cupin_1"/>
    <property type="match status" value="2"/>
</dbReference>
<dbReference type="SMR" id="O49927"/>
<reference evidence="4" key="2">
    <citation type="submission" date="1998-01" db="EMBL/GenBank/DDBJ databases">
        <authorList>
            <person name="Castillo J."/>
            <person name="Marquez J.A."/>
            <person name="Franco L."/>
            <person name="Ballestar E."/>
            <person name="Rodrigo M.I."/>
        </authorList>
    </citation>
    <scope>NUCLEOTIDE SEQUENCE</scope>
</reference>
<dbReference type="Proteomes" id="UP001058974">
    <property type="component" value="Chromosome 6"/>
</dbReference>
<proteinExistence type="evidence at transcript level"/>
<evidence type="ECO:0000259" key="3">
    <source>
        <dbReference type="SMART" id="SM00835"/>
    </source>
</evidence>
<evidence type="ECO:0000313" key="6">
    <source>
        <dbReference type="Proteomes" id="UP001058974"/>
    </source>
</evidence>
<dbReference type="EMBL" id="JAMSHJ010000006">
    <property type="protein sequence ID" value="KAI5395145.1"/>
    <property type="molecule type" value="Genomic_DNA"/>
</dbReference>
<feature type="chain" id="PRO_5040057866" evidence="2">
    <location>
        <begin position="28"/>
        <end position="483"/>
    </location>
</feature>
<dbReference type="CDD" id="cd02245">
    <property type="entry name" value="cupin_7S_vicilin-like_C"/>
    <property type="match status" value="1"/>
</dbReference>
<evidence type="ECO:0000313" key="5">
    <source>
        <dbReference type="EMBL" id="KAI5395145.1"/>
    </source>
</evidence>
<dbReference type="Gramene" id="Psat6g059720.1">
    <property type="protein sequence ID" value="Psat6g059720.1.cds"/>
    <property type="gene ID" value="Psat6g059720"/>
</dbReference>
<dbReference type="Gramene" id="Psat06G0166100-T1">
    <property type="protein sequence ID" value="KAI5395145.1"/>
    <property type="gene ID" value="KIW84_061661"/>
</dbReference>
<dbReference type="CDD" id="cd02244">
    <property type="entry name" value="cupin_7S_vicilin-like_N"/>
    <property type="match status" value="1"/>
</dbReference>
<dbReference type="SUPFAM" id="SSF51182">
    <property type="entry name" value="RmlC-like cupins"/>
    <property type="match status" value="1"/>
</dbReference>
<dbReference type="PIR" id="T06459">
    <property type="entry name" value="T06459"/>
</dbReference>
<feature type="region of interest" description="Disordered" evidence="1">
    <location>
        <begin position="68"/>
        <end position="90"/>
    </location>
</feature>
<dbReference type="EMBL" id="Y11207">
    <property type="protein sequence ID" value="CAA72090.1"/>
    <property type="molecule type" value="mRNA"/>
</dbReference>
<sequence length="483" mass="54662">MAIKTKLSLTIFLFFLLALLCSNLAVGRKEKDPELTTCKDQCDMQRQYDEEDKRICMERCDDYIKKKQERQKHKEHEEEEEQEQEEDENPYVFEDNDFETKIDTKDGRVLILNKFNEKSKLLKNIENYGLAVLEIKANAFLSPHHYDSEAILFNIKGRGIIGLVAEDRTERFNLEEGDIMRVPAGTPMYLVNRDENEKLYIAAFHMPPSSGSAPVNLEPFFESAGRKPESVLNTFSSKVLQAALKSSKGELETVLDEQKKGRIFKIEKEDVRGLAPKKSLWPFGGPFKSPFNIFSNNPAFSNKFGSLFEVGPSQEKSGLEGLNLMLTLANITKGSMSTIHYNTNANKIALVIDGEGELEMACPHMPSSSSNSRQKKSSISYHNINAKLRPGVMFVVPAGHPFVNIASKKKNLIVVCFEVNAQRNKKLALAGKKNIVSALDKAAKEVAFDIAAEKVDEVFERKEEFFFPYDNEERKEEHGRAVV</sequence>
<dbReference type="PANTHER" id="PTHR31189:SF13">
    <property type="entry name" value="CUPINCIN"/>
    <property type="match status" value="1"/>
</dbReference>
<name>O49927_PEA</name>
<reference evidence="5 6" key="3">
    <citation type="journal article" date="2022" name="Nat. Genet.">
        <title>Improved pea reference genome and pan-genome highlight genomic features and evolutionary characteristics.</title>
        <authorList>
            <person name="Yang T."/>
            <person name="Liu R."/>
            <person name="Luo Y."/>
            <person name="Hu S."/>
            <person name="Wang D."/>
            <person name="Wang C."/>
            <person name="Pandey M.K."/>
            <person name="Ge S."/>
            <person name="Xu Q."/>
            <person name="Li N."/>
            <person name="Li G."/>
            <person name="Huang Y."/>
            <person name="Saxena R.K."/>
            <person name="Ji Y."/>
            <person name="Li M."/>
            <person name="Yan X."/>
            <person name="He Y."/>
            <person name="Liu Y."/>
            <person name="Wang X."/>
            <person name="Xiang C."/>
            <person name="Varshney R.K."/>
            <person name="Ding H."/>
            <person name="Gao S."/>
            <person name="Zong X."/>
        </authorList>
    </citation>
    <scope>NUCLEOTIDE SEQUENCE [LARGE SCALE GENOMIC DNA]</scope>
    <source>
        <strain evidence="5 6">cv. Zhongwan 6</strain>
    </source>
</reference>
<keyword evidence="2" id="KW-0732">Signal</keyword>
<dbReference type="AlphaFoldDB" id="O49927"/>
<feature type="domain" description="Cupin type-1" evidence="3">
    <location>
        <begin position="91"/>
        <end position="252"/>
    </location>
</feature>
<dbReference type="SMART" id="SM00835">
    <property type="entry name" value="Cupin_1"/>
    <property type="match status" value="2"/>
</dbReference>
<evidence type="ECO:0000256" key="2">
    <source>
        <dbReference type="SAM" id="SignalP"/>
    </source>
</evidence>
<feature type="compositionally biased region" description="Acidic residues" evidence="1">
    <location>
        <begin position="77"/>
        <end position="90"/>
    </location>
</feature>
<evidence type="ECO:0000313" key="4">
    <source>
        <dbReference type="EMBL" id="CAA72090.1"/>
    </source>
</evidence>
<evidence type="ECO:0000256" key="1">
    <source>
        <dbReference type="SAM" id="MobiDB-lite"/>
    </source>
</evidence>
<dbReference type="InterPro" id="IPR006045">
    <property type="entry name" value="Cupin_1"/>
</dbReference>
<feature type="signal peptide" evidence="2">
    <location>
        <begin position="1"/>
        <end position="27"/>
    </location>
</feature>
<dbReference type="InterPro" id="IPR011051">
    <property type="entry name" value="RmlC_Cupin_sf"/>
</dbReference>
<reference evidence="4" key="1">
    <citation type="submission" date="1997-02" db="EMBL/GenBank/DDBJ databases">
        <authorList>
            <person name="Rodrigo M.I.II."/>
        </authorList>
    </citation>
    <scope>NUCLEOTIDE SEQUENCE</scope>
</reference>
<dbReference type="InterPro" id="IPR014710">
    <property type="entry name" value="RmlC-like_jellyroll"/>
</dbReference>
<organism evidence="4">
    <name type="scientific">Pisum sativum</name>
    <name type="common">Garden pea</name>
    <name type="synonym">Lathyrus oleraceus</name>
    <dbReference type="NCBI Taxonomy" id="3888"/>
    <lineage>
        <taxon>Eukaryota</taxon>
        <taxon>Viridiplantae</taxon>
        <taxon>Streptophyta</taxon>
        <taxon>Embryophyta</taxon>
        <taxon>Tracheophyta</taxon>
        <taxon>Spermatophyta</taxon>
        <taxon>Magnoliopsida</taxon>
        <taxon>eudicotyledons</taxon>
        <taxon>Gunneridae</taxon>
        <taxon>Pentapetalae</taxon>
        <taxon>rosids</taxon>
        <taxon>fabids</taxon>
        <taxon>Fabales</taxon>
        <taxon>Fabaceae</taxon>
        <taxon>Papilionoideae</taxon>
        <taxon>50 kb inversion clade</taxon>
        <taxon>NPAAA clade</taxon>
        <taxon>Hologalegina</taxon>
        <taxon>IRL clade</taxon>
        <taxon>Fabeae</taxon>
        <taxon>Lathyrus</taxon>
    </lineage>
</organism>
<dbReference type="PANTHER" id="PTHR31189">
    <property type="entry name" value="OS03G0336100 PROTEIN-RELATED"/>
    <property type="match status" value="1"/>
</dbReference>
<dbReference type="OrthoDB" id="1912756at2759"/>
<keyword evidence="6" id="KW-1185">Reference proteome</keyword>
<dbReference type="InterPro" id="IPR050253">
    <property type="entry name" value="Seed_Storage-Functional"/>
</dbReference>
<accession>O49927</accession>
<protein>
    <submittedName>
        <fullName evidence="4">p54 protein</fullName>
    </submittedName>
</protein>
<dbReference type="Gene3D" id="2.60.120.10">
    <property type="entry name" value="Jelly Rolls"/>
    <property type="match status" value="2"/>
</dbReference>
<dbReference type="Gramene" id="PSAT_LOCUS25803_t1">
    <property type="protein sequence ID" value="CAL5206996.1"/>
    <property type="gene ID" value="PSAT_LOCUS25803"/>
</dbReference>
<feature type="domain" description="Cupin type-1" evidence="3">
    <location>
        <begin position="291"/>
        <end position="456"/>
    </location>
</feature>
<gene>
    <name evidence="4" type="primary">p54</name>
    <name evidence="5" type="ORF">KIW84_061661</name>
</gene>